<evidence type="ECO:0008006" key="3">
    <source>
        <dbReference type="Google" id="ProtNLM"/>
    </source>
</evidence>
<comment type="caution">
    <text evidence="1">The sequence shown here is derived from an EMBL/GenBank/DDBJ whole genome shotgun (WGS) entry which is preliminary data.</text>
</comment>
<protein>
    <recommendedName>
        <fullName evidence="3">RNase H type-1 domain-containing protein</fullName>
    </recommendedName>
</protein>
<evidence type="ECO:0000313" key="1">
    <source>
        <dbReference type="EMBL" id="KAK9137174.1"/>
    </source>
</evidence>
<accession>A0AAP0JNM3</accession>
<evidence type="ECO:0000313" key="2">
    <source>
        <dbReference type="Proteomes" id="UP001417504"/>
    </source>
</evidence>
<name>A0AAP0JNM3_9MAGN</name>
<reference evidence="1 2" key="1">
    <citation type="submission" date="2024-01" db="EMBL/GenBank/DDBJ databases">
        <title>Genome assemblies of Stephania.</title>
        <authorList>
            <person name="Yang L."/>
        </authorList>
    </citation>
    <scope>NUCLEOTIDE SEQUENCE [LARGE SCALE GENOMIC DNA]</scope>
    <source>
        <strain evidence="1">QJT</strain>
        <tissue evidence="1">Leaf</tissue>
    </source>
</reference>
<dbReference type="Proteomes" id="UP001417504">
    <property type="component" value="Unassembled WGS sequence"/>
</dbReference>
<keyword evidence="2" id="KW-1185">Reference proteome</keyword>
<dbReference type="EMBL" id="JBBNAE010000003">
    <property type="protein sequence ID" value="KAK9137174.1"/>
    <property type="molecule type" value="Genomic_DNA"/>
</dbReference>
<organism evidence="1 2">
    <name type="scientific">Stephania japonica</name>
    <dbReference type="NCBI Taxonomy" id="461633"/>
    <lineage>
        <taxon>Eukaryota</taxon>
        <taxon>Viridiplantae</taxon>
        <taxon>Streptophyta</taxon>
        <taxon>Embryophyta</taxon>
        <taxon>Tracheophyta</taxon>
        <taxon>Spermatophyta</taxon>
        <taxon>Magnoliopsida</taxon>
        <taxon>Ranunculales</taxon>
        <taxon>Menispermaceae</taxon>
        <taxon>Menispermoideae</taxon>
        <taxon>Cissampelideae</taxon>
        <taxon>Stephania</taxon>
    </lineage>
</organism>
<gene>
    <name evidence="1" type="ORF">Sjap_007768</name>
</gene>
<dbReference type="AlphaFoldDB" id="A0AAP0JNM3"/>
<dbReference type="GO" id="GO:0003676">
    <property type="term" value="F:nucleic acid binding"/>
    <property type="evidence" value="ECO:0007669"/>
    <property type="project" value="InterPro"/>
</dbReference>
<dbReference type="SUPFAM" id="SSF53098">
    <property type="entry name" value="Ribonuclease H-like"/>
    <property type="match status" value="1"/>
</dbReference>
<dbReference type="Gene3D" id="3.30.420.10">
    <property type="entry name" value="Ribonuclease H-like superfamily/Ribonuclease H"/>
    <property type="match status" value="1"/>
</dbReference>
<sequence length="171" mass="18746">MGCHGKSRNNRVFSRRCISPDMLMEVTSSQINDLNPPTSALSLPLLCDQMISPQVILPDQLTWERFSLYTDVAWDPSTELIGVGCLLFNGENQLVVVGSFAIGPSASVLIAEMLAILTGVSQSGCQDRRVRVFSNSQAAIEGIKDVASCPYVIKPIRHDILLFIENIPLLK</sequence>
<dbReference type="InterPro" id="IPR036397">
    <property type="entry name" value="RNaseH_sf"/>
</dbReference>
<proteinExistence type="predicted"/>
<dbReference type="InterPro" id="IPR012337">
    <property type="entry name" value="RNaseH-like_sf"/>
</dbReference>